<evidence type="ECO:0000313" key="3">
    <source>
        <dbReference type="Proteomes" id="UP000027920"/>
    </source>
</evidence>
<accession>A0A072NUF8</accession>
<name>A0A072NUF8_9EURO</name>
<sequence>MIPWTAFGTTDCDPDWRIELNEHNLFHYVERGPTQLTRGLDSSMLEQASERQFAISQLGLVSAGFEVQHTERIKLTLQYLHNHFTNHQPEPSPQRPTSPYREYLPDFSLSNFSTPLDPLPPFNSEPATITHISPPPTSPTPKIDTSSRSPLALVNLMNPEPAKSRPGKRKFSGTHSPSLMDPDSPENLFDDENEMLYCSTLDYVRASKSQLEQMTRTHREARMRRPSPLRKPLVHRRARNAYETEQAETEAHLLLSFSQYRARVGS</sequence>
<dbReference type="GeneID" id="25287832"/>
<protein>
    <submittedName>
        <fullName evidence="2">Uncharacterized protein</fullName>
    </submittedName>
</protein>
<reference evidence="2 3" key="1">
    <citation type="submission" date="2013-03" db="EMBL/GenBank/DDBJ databases">
        <title>The Genome Sequence of Exophiala aquamarina CBS 119918.</title>
        <authorList>
            <consortium name="The Broad Institute Genomics Platform"/>
            <person name="Cuomo C."/>
            <person name="de Hoog S."/>
            <person name="Gorbushina A."/>
            <person name="Walker B."/>
            <person name="Young S.K."/>
            <person name="Zeng Q."/>
            <person name="Gargeya S."/>
            <person name="Fitzgerald M."/>
            <person name="Haas B."/>
            <person name="Abouelleil A."/>
            <person name="Allen A.W."/>
            <person name="Alvarado L."/>
            <person name="Arachchi H.M."/>
            <person name="Berlin A.M."/>
            <person name="Chapman S.B."/>
            <person name="Gainer-Dewar J."/>
            <person name="Goldberg J."/>
            <person name="Griggs A."/>
            <person name="Gujja S."/>
            <person name="Hansen M."/>
            <person name="Howarth C."/>
            <person name="Imamovic A."/>
            <person name="Ireland A."/>
            <person name="Larimer J."/>
            <person name="McCowan C."/>
            <person name="Murphy C."/>
            <person name="Pearson M."/>
            <person name="Poon T.W."/>
            <person name="Priest M."/>
            <person name="Roberts A."/>
            <person name="Saif S."/>
            <person name="Shea T."/>
            <person name="Sisk P."/>
            <person name="Sykes S."/>
            <person name="Wortman J."/>
            <person name="Nusbaum C."/>
            <person name="Birren B."/>
        </authorList>
    </citation>
    <scope>NUCLEOTIDE SEQUENCE [LARGE SCALE GENOMIC DNA]</scope>
    <source>
        <strain evidence="2 3">CBS 119918</strain>
    </source>
</reference>
<dbReference type="VEuPathDB" id="FungiDB:A1O9_12938"/>
<dbReference type="OrthoDB" id="4117972at2759"/>
<gene>
    <name evidence="2" type="ORF">A1O9_12938</name>
</gene>
<evidence type="ECO:0000313" key="2">
    <source>
        <dbReference type="EMBL" id="KEF51012.1"/>
    </source>
</evidence>
<feature type="region of interest" description="Disordered" evidence="1">
    <location>
        <begin position="124"/>
        <end position="183"/>
    </location>
</feature>
<dbReference type="HOGENOM" id="CLU_1065731_0_0_1"/>
<organism evidence="2 3">
    <name type="scientific">Exophiala aquamarina CBS 119918</name>
    <dbReference type="NCBI Taxonomy" id="1182545"/>
    <lineage>
        <taxon>Eukaryota</taxon>
        <taxon>Fungi</taxon>
        <taxon>Dikarya</taxon>
        <taxon>Ascomycota</taxon>
        <taxon>Pezizomycotina</taxon>
        <taxon>Eurotiomycetes</taxon>
        <taxon>Chaetothyriomycetidae</taxon>
        <taxon>Chaetothyriales</taxon>
        <taxon>Herpotrichiellaceae</taxon>
        <taxon>Exophiala</taxon>
    </lineage>
</organism>
<comment type="caution">
    <text evidence="2">The sequence shown here is derived from an EMBL/GenBank/DDBJ whole genome shotgun (WGS) entry which is preliminary data.</text>
</comment>
<dbReference type="EMBL" id="AMGV01000034">
    <property type="protein sequence ID" value="KEF51012.1"/>
    <property type="molecule type" value="Genomic_DNA"/>
</dbReference>
<dbReference type="AlphaFoldDB" id="A0A072NUF8"/>
<keyword evidence="3" id="KW-1185">Reference proteome</keyword>
<proteinExistence type="predicted"/>
<evidence type="ECO:0000256" key="1">
    <source>
        <dbReference type="SAM" id="MobiDB-lite"/>
    </source>
</evidence>
<dbReference type="Proteomes" id="UP000027920">
    <property type="component" value="Unassembled WGS sequence"/>
</dbReference>
<dbReference type="RefSeq" id="XP_013253602.1">
    <property type="nucleotide sequence ID" value="XM_013398148.1"/>
</dbReference>